<comment type="subcellular location">
    <subcellularLocation>
        <location evidence="1">Cell membrane</location>
        <topology evidence="1">Multi-pass membrane protein</topology>
    </subcellularLocation>
</comment>
<keyword evidence="3" id="KW-1003">Cell membrane</keyword>
<keyword evidence="6 7" id="KW-0472">Membrane</keyword>
<evidence type="ECO:0000256" key="7">
    <source>
        <dbReference type="SAM" id="Phobius"/>
    </source>
</evidence>
<accession>A0A1I4DAD5</accession>
<evidence type="ECO:0000313" key="9">
    <source>
        <dbReference type="Proteomes" id="UP000199533"/>
    </source>
</evidence>
<dbReference type="GO" id="GO:0005886">
    <property type="term" value="C:plasma membrane"/>
    <property type="evidence" value="ECO:0007669"/>
    <property type="project" value="UniProtKB-SubCell"/>
</dbReference>
<dbReference type="Proteomes" id="UP000199533">
    <property type="component" value="Unassembled WGS sequence"/>
</dbReference>
<evidence type="ECO:0000256" key="3">
    <source>
        <dbReference type="ARBA" id="ARBA00022475"/>
    </source>
</evidence>
<evidence type="ECO:0000256" key="6">
    <source>
        <dbReference type="ARBA" id="ARBA00023136"/>
    </source>
</evidence>
<protein>
    <submittedName>
        <fullName evidence="8">Type IV secretion system protein VirD4</fullName>
    </submittedName>
</protein>
<dbReference type="EMBL" id="FOSP01000019">
    <property type="protein sequence ID" value="SFK88891.1"/>
    <property type="molecule type" value="Genomic_DNA"/>
</dbReference>
<dbReference type="AlphaFoldDB" id="A0A1I4DAD5"/>
<dbReference type="Pfam" id="PF02534">
    <property type="entry name" value="T4SS-DNA_transf"/>
    <property type="match status" value="1"/>
</dbReference>
<dbReference type="InterPro" id="IPR027417">
    <property type="entry name" value="P-loop_NTPase"/>
</dbReference>
<evidence type="ECO:0000256" key="5">
    <source>
        <dbReference type="ARBA" id="ARBA00022989"/>
    </source>
</evidence>
<evidence type="ECO:0000256" key="1">
    <source>
        <dbReference type="ARBA" id="ARBA00004651"/>
    </source>
</evidence>
<organism evidence="8 9">
    <name type="scientific">Nitrosomonas aestuarii</name>
    <dbReference type="NCBI Taxonomy" id="52441"/>
    <lineage>
        <taxon>Bacteria</taxon>
        <taxon>Pseudomonadati</taxon>
        <taxon>Pseudomonadota</taxon>
        <taxon>Betaproteobacteria</taxon>
        <taxon>Nitrosomonadales</taxon>
        <taxon>Nitrosomonadaceae</taxon>
        <taxon>Nitrosomonas</taxon>
    </lineage>
</organism>
<dbReference type="InterPro" id="IPR051539">
    <property type="entry name" value="T4SS-coupling_protein"/>
</dbReference>
<evidence type="ECO:0000256" key="2">
    <source>
        <dbReference type="ARBA" id="ARBA00008806"/>
    </source>
</evidence>
<dbReference type="InterPro" id="IPR003688">
    <property type="entry name" value="TraG/VirD4"/>
</dbReference>
<dbReference type="STRING" id="52441.SAMN05216302_101941"/>
<feature type="transmembrane region" description="Helical" evidence="7">
    <location>
        <begin position="20"/>
        <end position="40"/>
    </location>
</feature>
<feature type="transmembrane region" description="Helical" evidence="7">
    <location>
        <begin position="80"/>
        <end position="102"/>
    </location>
</feature>
<gene>
    <name evidence="8" type="ORF">SAMN05216302_101941</name>
</gene>
<name>A0A1I4DAD5_9PROT</name>
<dbReference type="NCBIfam" id="NF010453">
    <property type="entry name" value="PRK13880.1"/>
    <property type="match status" value="1"/>
</dbReference>
<dbReference type="PANTHER" id="PTHR37937">
    <property type="entry name" value="CONJUGATIVE TRANSFER: DNA TRANSPORT"/>
    <property type="match status" value="1"/>
</dbReference>
<dbReference type="RefSeq" id="WP_090700536.1">
    <property type="nucleotide sequence ID" value="NZ_FOSP01000019.1"/>
</dbReference>
<dbReference type="CDD" id="cd01127">
    <property type="entry name" value="TrwB_TraG_TraD_VirD4"/>
    <property type="match status" value="2"/>
</dbReference>
<comment type="similarity">
    <text evidence="2">Belongs to the VirD4/TraG family.</text>
</comment>
<dbReference type="OrthoDB" id="9759295at2"/>
<dbReference type="PANTHER" id="PTHR37937:SF1">
    <property type="entry name" value="CONJUGATIVE TRANSFER: DNA TRANSPORT"/>
    <property type="match status" value="1"/>
</dbReference>
<keyword evidence="5 7" id="KW-1133">Transmembrane helix</keyword>
<keyword evidence="4 7" id="KW-0812">Transmembrane</keyword>
<dbReference type="Gene3D" id="3.40.50.300">
    <property type="entry name" value="P-loop containing nucleotide triphosphate hydrolases"/>
    <property type="match status" value="1"/>
</dbReference>
<reference evidence="9" key="1">
    <citation type="submission" date="2016-10" db="EMBL/GenBank/DDBJ databases">
        <authorList>
            <person name="Varghese N."/>
            <person name="Submissions S."/>
        </authorList>
    </citation>
    <scope>NUCLEOTIDE SEQUENCE [LARGE SCALE GENOMIC DNA]</scope>
    <source>
        <strain evidence="9">Nm69</strain>
    </source>
</reference>
<proteinExistence type="inferred from homology"/>
<evidence type="ECO:0000313" key="8">
    <source>
        <dbReference type="EMBL" id="SFK88891.1"/>
    </source>
</evidence>
<keyword evidence="9" id="KW-1185">Reference proteome</keyword>
<dbReference type="SUPFAM" id="SSF52540">
    <property type="entry name" value="P-loop containing nucleoside triphosphate hydrolases"/>
    <property type="match status" value="1"/>
</dbReference>
<sequence length="615" mass="68472">MTRPHRPSDQQTTSRDKTVIRILAFICLVGGFQVATQYFAHQFNYQDPLGAHFHQLYAPWSILLWRTQWYDQHPAIFDLAAGYGILFSSVGLILVLVIKMMFANSSRANKNLYGSARWADRKDIEAAGLLSSGKSKGGEAVYVGAWRDKSGKTHYLKHSGPEHVLCFAPTRSGKGVSLVMPTLLSWTQSAVITDLKGELWALTAGWRKQHASNSVLRFDPASALSCHWNPLDEIIIGSGTEVADVQNLVNLIVDPDGKGLETHWQKTAHALLVGLILHVLYKSERDGTPATLPAVDAMLSDPDRDIRELWMEMVMPENGDTHPVIAAAARDMLDRPEEEAGSVLSTAKSYLALYRDPIVAGNISDSDFYIRDLMHHASPVSLYIVSHPNDKSRLRPLIRILINMIVRKLAGQMVFRNGEPVTHYQHRLLLMLDEFPSLGKLEIFQESLAFIAGYGIKAYLICQDINQLKSRESGYGHDEAITSNCHIQTAFAPNRIETAEHLSKLTGQTTVIKEQITTSGRRSSMMHGHVTRTLQETQRALLTPDECMRLPGATKDASGRITKPGDMIIYVAGYPAIYGVQPLYFQDEVFAARAKVDPPLSSDRLTAFSEWDGLK</sequence>
<evidence type="ECO:0000256" key="4">
    <source>
        <dbReference type="ARBA" id="ARBA00022692"/>
    </source>
</evidence>